<comment type="similarity">
    <text evidence="1">Belongs to the WD repeat RAPTOR family.</text>
</comment>
<dbReference type="PANTHER" id="PTHR12848">
    <property type="entry name" value="REGULATORY-ASSOCIATED PROTEIN OF MTOR"/>
    <property type="match status" value="1"/>
</dbReference>
<dbReference type="Gene3D" id="2.130.10.10">
    <property type="entry name" value="YVTN repeat-like/Quinoprotein amine dehydrogenase"/>
    <property type="match status" value="2"/>
</dbReference>
<keyword evidence="7" id="KW-1185">Reference proteome</keyword>
<dbReference type="GO" id="GO:0030674">
    <property type="term" value="F:protein-macromolecule adaptor activity"/>
    <property type="evidence" value="ECO:0007669"/>
    <property type="project" value="TreeGrafter"/>
</dbReference>
<sequence length="1397" mass="158553">MRHGFQDEYTSQQYMDMLANTFYIYYDDKRHETAGNPTTEEEKEKNYKKYQPIVDWKIMKDRQKTVSAAIVLCLNIGVDPPDILKTQPSAKTEAWVDPLSFTDNKKAIESIGRALQTQYETLSLRTRYKQSLDPCVEDVKRFCNTLRKTAKDERILFHYNGHGVPQPTQSGEIWVFNRGYTQYIPISLYDLQTWLGAPCIFVYDCSSAGNIVTNFKKFVQKRIDDDNDGNHDISAPSPTAAYIDCIQLAACRSSEILPMNPDLPADLFTCCLTCPIEISVKWFLLQSPLKFHGYYDLLLDQNGQIQIPGKLTDRRTPLGELNWIFTAITDTIAWSSLPRAVFKKLFRQDLMVAALFRNFLLAKKIMTANGCNPISDPPLPDITDHTMWDSWDLAIDQVLSQLVKNHEKLSRDPTASTNTLLRTEPSSVAPTPVSTTTSLSDSQDGNQTPQKPPAPTPSQSQGQIINNYQHSTFFEHHLTAFEIWLKYGSSSKNPPDQLPIVLQVLLSQVHRLRALILLSRFLDLGPWAVYLALSIGIFPYILKLLQSPAQELKPVLTFIWARIMSIDHKNTQQELCKDKGYNYFIQILVAPKPTTAASGNHFLVNDVNYEEHKAMSAFILSLFVKEYKPGQRLCFSSDLVGTCLYYLEKSGHPLLRQWCALLTGQLWANYPDGRWISYKDGHVERLTKLLNDPIPEVRASIVISLTNFLTTLSDDEEPSTMMMGKEESNQQEVKVALSMLFLLADGSPIVRREVVVFFSKFVMKYIHFFIVSACGQLEEEITLIDDPSMIDEVRRRSVNYGTIYSSVFKTLLIMSSDPDDGVKDYAQCLVDFIMIRLNQSPLGEIVSDMEQYLLQRSSTNDTTQLKSDQASLHGLGMVSNGNQLRIHKTRDPSHSKTGSRSQSLKIISSKNSTTITPLFEGNQQNGHNQRSVSNVSTNSLSDRMSNLALNWLRNFSGTSNRNIQDNDSHLAPVDLSHLYLGYGIEPIPPTPRFVPLKQLTPISEPKMPLHSKFFEYSMEYFQEPQIGVNDVDEPGSFEYTRRLWRRNRNESIINETQPQKDLAISGDWNNNIATFNNTTQPKLLKFTQFDSYLVSADEKDNITCFNWETNEQLSRFSNNNPFGTKITDMKFINEDDNAMLLTGSSDGVVRIYKNFQSMEDIRLATAWRALTDLLLTSRTTGLVSEWQQSTGSLLVSGDVKIIRIWDAPRELCVVDIPARSTSSITSLTSDQVAGNIFVGGFGDGTIRVYDRRLDSRDSMVKIWQNRESRGMIKNIHMQRGGHRELMSASNNMVNLWDIRLDKPIESFPHRSITTALIHEHAPVILTASKIVNVATTTGEHVSTIRDPSPYLSNKTAGYVSSMMLHPHRMMVATSHTQDCHIQLYKCTDKLVQEHDGY</sequence>
<protein>
    <submittedName>
        <fullName evidence="6">BA75_02719T0</fullName>
    </submittedName>
</protein>
<feature type="compositionally biased region" description="Low complexity" evidence="4">
    <location>
        <begin position="423"/>
        <end position="440"/>
    </location>
</feature>
<dbReference type="GO" id="GO:0031931">
    <property type="term" value="C:TORC1 complex"/>
    <property type="evidence" value="ECO:0007669"/>
    <property type="project" value="InterPro"/>
</dbReference>
<reference evidence="6 7" key="1">
    <citation type="submission" date="2016-02" db="EMBL/GenBank/DDBJ databases">
        <title>Comparative genomic and transcriptomic foundation for Pichia pastoris.</title>
        <authorList>
            <person name="Love K.R."/>
            <person name="Shah K.A."/>
            <person name="Whittaker C.A."/>
            <person name="Wu J."/>
            <person name="Bartlett M.C."/>
            <person name="Ma D."/>
            <person name="Leeson R.L."/>
            <person name="Priest M."/>
            <person name="Young S.K."/>
            <person name="Love J.C."/>
        </authorList>
    </citation>
    <scope>NUCLEOTIDE SEQUENCE [LARGE SCALE GENOMIC DNA]</scope>
    <source>
        <strain evidence="6 7">ATCC 28485</strain>
    </source>
</reference>
<dbReference type="InterPro" id="IPR036322">
    <property type="entry name" value="WD40_repeat_dom_sf"/>
</dbReference>
<dbReference type="EMBL" id="CP014585">
    <property type="protein sequence ID" value="ANZ75610.1"/>
    <property type="molecule type" value="Genomic_DNA"/>
</dbReference>
<evidence type="ECO:0000256" key="3">
    <source>
        <dbReference type="ARBA" id="ARBA00022737"/>
    </source>
</evidence>
<dbReference type="SUPFAM" id="SSF48371">
    <property type="entry name" value="ARM repeat"/>
    <property type="match status" value="1"/>
</dbReference>
<dbReference type="OrthoDB" id="10262360at2759"/>
<dbReference type="InterPro" id="IPR004083">
    <property type="entry name" value="Raptor"/>
</dbReference>
<dbReference type="InterPro" id="IPR029347">
    <property type="entry name" value="Raptor_N"/>
</dbReference>
<dbReference type="GO" id="GO:0031929">
    <property type="term" value="P:TOR signaling"/>
    <property type="evidence" value="ECO:0007669"/>
    <property type="project" value="InterPro"/>
</dbReference>
<dbReference type="PANTHER" id="PTHR12848:SF16">
    <property type="entry name" value="REGULATORY-ASSOCIATED PROTEIN OF MTOR"/>
    <property type="match status" value="1"/>
</dbReference>
<gene>
    <name evidence="6" type="primary">KOG1</name>
    <name evidence="6" type="ORF">ATY40_BA7502719</name>
</gene>
<organism evidence="6 7">
    <name type="scientific">Komagataella pastoris</name>
    <name type="common">Yeast</name>
    <name type="synonym">Pichia pastoris</name>
    <dbReference type="NCBI Taxonomy" id="4922"/>
    <lineage>
        <taxon>Eukaryota</taxon>
        <taxon>Fungi</taxon>
        <taxon>Dikarya</taxon>
        <taxon>Ascomycota</taxon>
        <taxon>Saccharomycotina</taxon>
        <taxon>Pichiomycetes</taxon>
        <taxon>Pichiales</taxon>
        <taxon>Pichiaceae</taxon>
        <taxon>Komagataella</taxon>
    </lineage>
</organism>
<dbReference type="SMART" id="SM00320">
    <property type="entry name" value="WD40"/>
    <property type="match status" value="4"/>
</dbReference>
<evidence type="ECO:0000259" key="5">
    <source>
        <dbReference type="SMART" id="SM01302"/>
    </source>
</evidence>
<feature type="domain" description="Raptor N-terminal CASPase-like" evidence="5">
    <location>
        <begin position="62"/>
        <end position="216"/>
    </location>
</feature>
<accession>A0A1B2JC58</accession>
<proteinExistence type="inferred from homology"/>
<dbReference type="GO" id="GO:0030307">
    <property type="term" value="P:positive regulation of cell growth"/>
    <property type="evidence" value="ECO:0007669"/>
    <property type="project" value="TreeGrafter"/>
</dbReference>
<evidence type="ECO:0000256" key="4">
    <source>
        <dbReference type="SAM" id="MobiDB-lite"/>
    </source>
</evidence>
<dbReference type="Pfam" id="PF14538">
    <property type="entry name" value="Raptor_N"/>
    <property type="match status" value="1"/>
</dbReference>
<dbReference type="GO" id="GO:0005737">
    <property type="term" value="C:cytoplasm"/>
    <property type="evidence" value="ECO:0007669"/>
    <property type="project" value="TreeGrafter"/>
</dbReference>
<evidence type="ECO:0000256" key="1">
    <source>
        <dbReference type="ARBA" id="ARBA00009257"/>
    </source>
</evidence>
<evidence type="ECO:0000313" key="7">
    <source>
        <dbReference type="Proteomes" id="UP000094565"/>
    </source>
</evidence>
<feature type="region of interest" description="Disordered" evidence="4">
    <location>
        <begin position="408"/>
        <end position="462"/>
    </location>
</feature>
<dbReference type="InterPro" id="IPR001680">
    <property type="entry name" value="WD40_rpt"/>
</dbReference>
<dbReference type="GO" id="GO:0071230">
    <property type="term" value="P:cellular response to amino acid stimulus"/>
    <property type="evidence" value="ECO:0007669"/>
    <property type="project" value="TreeGrafter"/>
</dbReference>
<dbReference type="InterPro" id="IPR015943">
    <property type="entry name" value="WD40/YVTN_repeat-like_dom_sf"/>
</dbReference>
<dbReference type="Gene3D" id="1.25.10.10">
    <property type="entry name" value="Leucine-rich Repeat Variant"/>
    <property type="match status" value="1"/>
</dbReference>
<dbReference type="Proteomes" id="UP000094565">
    <property type="component" value="Chromosome 2"/>
</dbReference>
<name>A0A1B2JC58_PICPA</name>
<dbReference type="InterPro" id="IPR011989">
    <property type="entry name" value="ARM-like"/>
</dbReference>
<dbReference type="GO" id="GO:0009267">
    <property type="term" value="P:cellular response to starvation"/>
    <property type="evidence" value="ECO:0007669"/>
    <property type="project" value="TreeGrafter"/>
</dbReference>
<dbReference type="InterPro" id="IPR016024">
    <property type="entry name" value="ARM-type_fold"/>
</dbReference>
<evidence type="ECO:0000313" key="6">
    <source>
        <dbReference type="EMBL" id="ANZ75610.1"/>
    </source>
</evidence>
<dbReference type="GO" id="GO:0010506">
    <property type="term" value="P:regulation of autophagy"/>
    <property type="evidence" value="ECO:0007669"/>
    <property type="project" value="TreeGrafter"/>
</dbReference>
<keyword evidence="3" id="KW-0677">Repeat</keyword>
<evidence type="ECO:0000256" key="2">
    <source>
        <dbReference type="ARBA" id="ARBA00022574"/>
    </source>
</evidence>
<dbReference type="PRINTS" id="PR01547">
    <property type="entry name" value="YEAST176DUF"/>
</dbReference>
<dbReference type="SMART" id="SM01302">
    <property type="entry name" value="Raptor_N"/>
    <property type="match status" value="1"/>
</dbReference>
<dbReference type="SUPFAM" id="SSF50978">
    <property type="entry name" value="WD40 repeat-like"/>
    <property type="match status" value="1"/>
</dbReference>
<keyword evidence="2" id="KW-0853">WD repeat</keyword>